<dbReference type="Proteomes" id="UP000291343">
    <property type="component" value="Unassembled WGS sequence"/>
</dbReference>
<gene>
    <name evidence="2" type="ORF">LSTR_LSTR013752</name>
</gene>
<proteinExistence type="predicted"/>
<name>A0A482WKN2_LAOST</name>
<evidence type="ECO:0000313" key="2">
    <source>
        <dbReference type="EMBL" id="RZF34043.1"/>
    </source>
</evidence>
<sequence length="185" mass="21099">MSFLVQGQITLIKFLRRVSHQTDSLFDVLNHRLQQDEGLLEEELEENNEAPPSPEWFGLEVGADERQNVLEFFNGEPSLKVQTSTLTPCFREESQDTPRVKTYEVRKTKGPSMQDEGLLEEELEENNEAPPSPEWFGLEVSAELIIHMEEAEGCPIQAKVPPALSWGSVPLRAMKKSRNLTMKFQ</sequence>
<keyword evidence="3" id="KW-1185">Reference proteome</keyword>
<dbReference type="InParanoid" id="A0A482WKN2"/>
<feature type="compositionally biased region" description="Acidic residues" evidence="1">
    <location>
        <begin position="117"/>
        <end position="127"/>
    </location>
</feature>
<organism evidence="2 3">
    <name type="scientific">Laodelphax striatellus</name>
    <name type="common">Small brown planthopper</name>
    <name type="synonym">Delphax striatella</name>
    <dbReference type="NCBI Taxonomy" id="195883"/>
    <lineage>
        <taxon>Eukaryota</taxon>
        <taxon>Metazoa</taxon>
        <taxon>Ecdysozoa</taxon>
        <taxon>Arthropoda</taxon>
        <taxon>Hexapoda</taxon>
        <taxon>Insecta</taxon>
        <taxon>Pterygota</taxon>
        <taxon>Neoptera</taxon>
        <taxon>Paraneoptera</taxon>
        <taxon>Hemiptera</taxon>
        <taxon>Auchenorrhyncha</taxon>
        <taxon>Fulgoroidea</taxon>
        <taxon>Delphacidae</taxon>
        <taxon>Criomorphinae</taxon>
        <taxon>Laodelphax</taxon>
    </lineage>
</organism>
<evidence type="ECO:0000256" key="1">
    <source>
        <dbReference type="SAM" id="MobiDB-lite"/>
    </source>
</evidence>
<evidence type="ECO:0000313" key="3">
    <source>
        <dbReference type="Proteomes" id="UP000291343"/>
    </source>
</evidence>
<dbReference type="SMR" id="A0A482WKN2"/>
<feature type="region of interest" description="Disordered" evidence="1">
    <location>
        <begin position="107"/>
        <end position="133"/>
    </location>
</feature>
<comment type="caution">
    <text evidence="2">The sequence shown here is derived from an EMBL/GenBank/DDBJ whole genome shotgun (WGS) entry which is preliminary data.</text>
</comment>
<dbReference type="AlphaFoldDB" id="A0A482WKN2"/>
<accession>A0A482WKN2</accession>
<reference evidence="2 3" key="1">
    <citation type="journal article" date="2017" name="Gigascience">
        <title>Genome sequence of the small brown planthopper, Laodelphax striatellus.</title>
        <authorList>
            <person name="Zhu J."/>
            <person name="Jiang F."/>
            <person name="Wang X."/>
            <person name="Yang P."/>
            <person name="Bao Y."/>
            <person name="Zhao W."/>
            <person name="Wang W."/>
            <person name="Lu H."/>
            <person name="Wang Q."/>
            <person name="Cui N."/>
            <person name="Li J."/>
            <person name="Chen X."/>
            <person name="Luo L."/>
            <person name="Yu J."/>
            <person name="Kang L."/>
            <person name="Cui F."/>
        </authorList>
    </citation>
    <scope>NUCLEOTIDE SEQUENCE [LARGE SCALE GENOMIC DNA]</scope>
    <source>
        <strain evidence="2">Lst14</strain>
    </source>
</reference>
<dbReference type="EMBL" id="QKKF02032795">
    <property type="protein sequence ID" value="RZF34043.1"/>
    <property type="molecule type" value="Genomic_DNA"/>
</dbReference>
<protein>
    <submittedName>
        <fullName evidence="2">Uncharacterized protein</fullName>
    </submittedName>
</protein>